<dbReference type="RefSeq" id="XP_025357169.1">
    <property type="nucleotide sequence ID" value="XM_025502824.1"/>
</dbReference>
<dbReference type="STRING" id="1280837.A0A316VGU1"/>
<sequence length="382" mass="45301">MHGVKRDRSKLTAELKAQKKEKEAKKLQVYLDIEKRFFTKRDANELNQDALETTTELLSLNPELYSAWNFRRKILSHLFQQNREQDAEQPPKDFFASLRIDAEKEGESLTEKDPKSERKRQLLQEDLELTIQALQMHPKVYWIWNHRKWCLQELPSEDADGLVKWKHEIGMVNKMLELDARNFHGWDYRRYIQSQLALPVSLRKDYNGAPFPRSLLDADLPTELRKYQEKLANDELAYTLAKIESNFSNFSAWHQRSLLLPAIWSSQHLSEQQLRAKRDEEFELIRQAMFVDPDDQSVWTYHDWLINLDPALDVLDREIESIGELLELEPDSRWCMQSLANYLTQRRKEGDLQEAETLLGRLMVIDADRKERYADEQRTLKA</sequence>
<comment type="catalytic activity">
    <reaction evidence="5 6">
        <text>geranylgeranyl diphosphate + L-cysteinyl-[protein] = S-geranylgeranyl-L-cysteinyl-[protein] + diphosphate</text>
        <dbReference type="Rhea" id="RHEA:21240"/>
        <dbReference type="Rhea" id="RHEA-COMP:10131"/>
        <dbReference type="Rhea" id="RHEA-COMP:11537"/>
        <dbReference type="ChEBI" id="CHEBI:29950"/>
        <dbReference type="ChEBI" id="CHEBI:33019"/>
        <dbReference type="ChEBI" id="CHEBI:57533"/>
        <dbReference type="ChEBI" id="CHEBI:86021"/>
        <dbReference type="EC" id="2.5.1.60"/>
    </reaction>
</comment>
<dbReference type="Gene3D" id="1.25.40.120">
    <property type="entry name" value="Protein prenylyltransferase"/>
    <property type="match status" value="1"/>
</dbReference>
<keyword evidence="4" id="KW-0677">Repeat</keyword>
<dbReference type="SUPFAM" id="SSF48439">
    <property type="entry name" value="Protein prenylyltransferase"/>
    <property type="match status" value="1"/>
</dbReference>
<evidence type="ECO:0000256" key="4">
    <source>
        <dbReference type="ARBA" id="ARBA00022737"/>
    </source>
</evidence>
<accession>A0A316VGU1</accession>
<dbReference type="FunCoup" id="A0A316VGU1">
    <property type="interactions" value="51"/>
</dbReference>
<dbReference type="PANTHER" id="PTHR11129:SF2">
    <property type="entry name" value="GERANYLGERANYL TRANSFERASE TYPE-2 SUBUNIT ALPHA"/>
    <property type="match status" value="1"/>
</dbReference>
<evidence type="ECO:0000256" key="7">
    <source>
        <dbReference type="SAM" id="MobiDB-lite"/>
    </source>
</evidence>
<proteinExistence type="inferred from homology"/>
<evidence type="ECO:0000256" key="5">
    <source>
        <dbReference type="ARBA" id="ARBA00047658"/>
    </source>
</evidence>
<dbReference type="AlphaFoldDB" id="A0A316VGU1"/>
<dbReference type="EMBL" id="KZ819602">
    <property type="protein sequence ID" value="PWN36867.1"/>
    <property type="molecule type" value="Genomic_DNA"/>
</dbReference>
<organism evidence="8 9">
    <name type="scientific">Meira miltonrushii</name>
    <dbReference type="NCBI Taxonomy" id="1280837"/>
    <lineage>
        <taxon>Eukaryota</taxon>
        <taxon>Fungi</taxon>
        <taxon>Dikarya</taxon>
        <taxon>Basidiomycota</taxon>
        <taxon>Ustilaginomycotina</taxon>
        <taxon>Exobasidiomycetes</taxon>
        <taxon>Exobasidiales</taxon>
        <taxon>Brachybasidiaceae</taxon>
        <taxon>Meira</taxon>
    </lineage>
</organism>
<comment type="function">
    <text evidence="6">Catalyzes the transfer of a geranyl-geranyl moiety from geranyl-geranyl pyrophosphate to cysteines occuring in specific C-terminal amino acid sequences.</text>
</comment>
<dbReference type="GO" id="GO:0004663">
    <property type="term" value="F:Rab geranylgeranyltransferase activity"/>
    <property type="evidence" value="ECO:0007669"/>
    <property type="project" value="UniProtKB-UniRule"/>
</dbReference>
<keyword evidence="3 6" id="KW-0808">Transferase</keyword>
<dbReference type="PANTHER" id="PTHR11129">
    <property type="entry name" value="PROTEIN FARNESYLTRANSFERASE ALPHA SUBUNIT/RAB GERANYLGERANYL TRANSFERASE ALPHA SUBUNIT"/>
    <property type="match status" value="1"/>
</dbReference>
<name>A0A316VGU1_9BASI</name>
<evidence type="ECO:0000313" key="8">
    <source>
        <dbReference type="EMBL" id="PWN36867.1"/>
    </source>
</evidence>
<dbReference type="Proteomes" id="UP000245771">
    <property type="component" value="Unassembled WGS sequence"/>
</dbReference>
<keyword evidence="2 6" id="KW-0637">Prenyltransferase</keyword>
<feature type="region of interest" description="Disordered" evidence="7">
    <location>
        <begin position="1"/>
        <end position="22"/>
    </location>
</feature>
<evidence type="ECO:0000256" key="2">
    <source>
        <dbReference type="ARBA" id="ARBA00022602"/>
    </source>
</evidence>
<gene>
    <name evidence="8" type="ORF">FA14DRAFT_7508</name>
</gene>
<dbReference type="OrthoDB" id="1658at2759"/>
<dbReference type="EC" id="2.5.1.60" evidence="6"/>
<evidence type="ECO:0000313" key="9">
    <source>
        <dbReference type="Proteomes" id="UP000245771"/>
    </source>
</evidence>
<keyword evidence="9" id="KW-1185">Reference proteome</keyword>
<reference evidence="8 9" key="1">
    <citation type="journal article" date="2018" name="Mol. Biol. Evol.">
        <title>Broad Genomic Sampling Reveals a Smut Pathogenic Ancestry of the Fungal Clade Ustilaginomycotina.</title>
        <authorList>
            <person name="Kijpornyongpan T."/>
            <person name="Mondo S.J."/>
            <person name="Barry K."/>
            <person name="Sandor L."/>
            <person name="Lee J."/>
            <person name="Lipzen A."/>
            <person name="Pangilinan J."/>
            <person name="LaButti K."/>
            <person name="Hainaut M."/>
            <person name="Henrissat B."/>
            <person name="Grigoriev I.V."/>
            <person name="Spatafora J.W."/>
            <person name="Aime M.C."/>
        </authorList>
    </citation>
    <scope>NUCLEOTIDE SEQUENCE [LARGE SCALE GENOMIC DNA]</scope>
    <source>
        <strain evidence="8 9">MCA 3882</strain>
    </source>
</reference>
<dbReference type="InParanoid" id="A0A316VGU1"/>
<dbReference type="GeneID" id="37024605"/>
<dbReference type="GO" id="GO:0097354">
    <property type="term" value="P:prenylation"/>
    <property type="evidence" value="ECO:0007669"/>
    <property type="project" value="UniProtKB-UniRule"/>
</dbReference>
<dbReference type="PROSITE" id="PS51147">
    <property type="entry name" value="PFTA"/>
    <property type="match status" value="5"/>
</dbReference>
<comment type="similarity">
    <text evidence="1 6">Belongs to the protein prenyltransferase subunit alpha family.</text>
</comment>
<evidence type="ECO:0000256" key="3">
    <source>
        <dbReference type="ARBA" id="ARBA00022679"/>
    </source>
</evidence>
<protein>
    <recommendedName>
        <fullName evidence="6">Geranylgeranyl transferase type-2 subunit alpha</fullName>
        <ecNumber evidence="6">2.5.1.60</ecNumber>
    </recommendedName>
    <alternativeName>
        <fullName evidence="6">Geranylgeranyl transferase type II subunit alpha</fullName>
    </alternativeName>
</protein>
<dbReference type="Pfam" id="PF01239">
    <property type="entry name" value="PPTA"/>
    <property type="match status" value="5"/>
</dbReference>
<evidence type="ECO:0000256" key="1">
    <source>
        <dbReference type="ARBA" id="ARBA00006734"/>
    </source>
</evidence>
<dbReference type="GO" id="GO:0005968">
    <property type="term" value="C:Rab-protein geranylgeranyltransferase complex"/>
    <property type="evidence" value="ECO:0007669"/>
    <property type="project" value="TreeGrafter"/>
</dbReference>
<evidence type="ECO:0000256" key="6">
    <source>
        <dbReference type="RuleBase" id="RU367120"/>
    </source>
</evidence>
<dbReference type="InterPro" id="IPR002088">
    <property type="entry name" value="Prenyl_trans_a"/>
</dbReference>